<organism evidence="2 3">
    <name type="scientific">Mucinivorans hirudinis</name>
    <dbReference type="NCBI Taxonomy" id="1433126"/>
    <lineage>
        <taxon>Bacteria</taxon>
        <taxon>Pseudomonadati</taxon>
        <taxon>Bacteroidota</taxon>
        <taxon>Bacteroidia</taxon>
        <taxon>Bacteroidales</taxon>
        <taxon>Rikenellaceae</taxon>
        <taxon>Mucinivorans</taxon>
    </lineage>
</organism>
<dbReference type="PATRIC" id="fig|1433126.3.peg.562"/>
<feature type="region of interest" description="Disordered" evidence="1">
    <location>
        <begin position="27"/>
        <end position="67"/>
    </location>
</feature>
<dbReference type="HOGENOM" id="CLU_109344_0_0_10"/>
<dbReference type="STRING" id="1433126.BN938_0564"/>
<evidence type="ECO:0000313" key="2">
    <source>
        <dbReference type="EMBL" id="CDN30669.1"/>
    </source>
</evidence>
<feature type="compositionally biased region" description="Basic and acidic residues" evidence="1">
    <location>
        <begin position="27"/>
        <end position="39"/>
    </location>
</feature>
<dbReference type="Proteomes" id="UP000027616">
    <property type="component" value="Chromosome I"/>
</dbReference>
<dbReference type="eggNOG" id="ENOG50331GG">
    <property type="taxonomic scope" value="Bacteria"/>
</dbReference>
<dbReference type="KEGG" id="rbc:BN938_0564"/>
<protein>
    <submittedName>
        <fullName evidence="2">Conjugative transposon protein TraB</fullName>
    </submittedName>
</protein>
<dbReference type="EMBL" id="HG934468">
    <property type="protein sequence ID" value="CDN30669.1"/>
    <property type="molecule type" value="Genomic_DNA"/>
</dbReference>
<reference evidence="2 3" key="1">
    <citation type="journal article" date="2015" name="Genome Announc.">
        <title>Complete Genome Sequence of the Novel Leech Symbiont Mucinivorans hirudinis M3T.</title>
        <authorList>
            <person name="Nelson M.C."/>
            <person name="Bomar L."/>
            <person name="Graf J."/>
        </authorList>
    </citation>
    <scope>NUCLEOTIDE SEQUENCE [LARGE SCALE GENOMIC DNA]</scope>
    <source>
        <strain evidence="3">M3</strain>
    </source>
</reference>
<evidence type="ECO:0000256" key="1">
    <source>
        <dbReference type="SAM" id="MobiDB-lite"/>
    </source>
</evidence>
<evidence type="ECO:0000313" key="3">
    <source>
        <dbReference type="Proteomes" id="UP000027616"/>
    </source>
</evidence>
<gene>
    <name evidence="2" type="ORF">BN938_0564</name>
</gene>
<dbReference type="OrthoDB" id="949719at2"/>
<accession>A0A060RB86</accession>
<dbReference type="Pfam" id="PF11888">
    <property type="entry name" value="DUF3408"/>
    <property type="match status" value="1"/>
</dbReference>
<dbReference type="InterPro" id="IPR021823">
    <property type="entry name" value="DUF3408"/>
</dbReference>
<proteinExistence type="predicted"/>
<feature type="compositionally biased region" description="Basic and acidic residues" evidence="1">
    <location>
        <begin position="53"/>
        <end position="67"/>
    </location>
</feature>
<sequence>MAKKLKIDNIDENFIINSFRQDELAPVAEEHSEQVRAEEQSEPIIVSTSQKTIAEEPRRRKQKSKDEEYHELFMKEATISARFGKTTYVRKEYHERIQRIVRVIGRDEVSLFSYIDNVLAHHFASFQDEITELYNKNNESIF</sequence>
<keyword evidence="3" id="KW-1185">Reference proteome</keyword>
<dbReference type="AlphaFoldDB" id="A0A060RB86"/>
<name>A0A060RB86_9BACT</name>